<dbReference type="SUPFAM" id="SSF56019">
    <property type="entry name" value="The spindle assembly checkpoint protein mad2"/>
    <property type="match status" value="1"/>
</dbReference>
<dbReference type="InterPro" id="IPR036570">
    <property type="entry name" value="HORMA_dom_sf"/>
</dbReference>
<keyword evidence="2" id="KW-1185">Reference proteome</keyword>
<dbReference type="Gene3D" id="3.30.900.10">
    <property type="entry name" value="HORMA domain"/>
    <property type="match status" value="1"/>
</dbReference>
<evidence type="ECO:0000313" key="2">
    <source>
        <dbReference type="Proteomes" id="UP000515158"/>
    </source>
</evidence>
<sequence length="205" mass="23872">MSTQFQELDVVDILVEFLEVSIHHLLFLRNLYPPSIFVLRKMYNVPVQVSRHPGLNQYITDSLKSVAALLRRSSLRCVSLCFYNEDERPIERFVFDILEIQENFRTNYDFSDSYLPRLREGFRAFSLKVAAADMKALNDNCSFQIHISTTEQGSQALASDPGFEDFPWIELEDRDRDLSSPCLSPIRTIDSDFLKLQVYREMASR</sequence>
<dbReference type="InterPro" id="IPR045091">
    <property type="entry name" value="Mad2-like"/>
</dbReference>
<reference evidence="3" key="1">
    <citation type="submission" date="2025-08" db="UniProtKB">
        <authorList>
            <consortium name="RefSeq"/>
        </authorList>
    </citation>
    <scope>IDENTIFICATION</scope>
    <source>
        <tissue evidence="3">Total insect</tissue>
    </source>
</reference>
<dbReference type="PANTHER" id="PTHR11842">
    <property type="entry name" value="MITOTIC SPINDLE ASSEMBLY CHECKPOINT PROTEIN MAD2"/>
    <property type="match status" value="1"/>
</dbReference>
<dbReference type="OrthoDB" id="21254at2759"/>
<feature type="domain" description="HORMA" evidence="1">
    <location>
        <begin position="8"/>
        <end position="200"/>
    </location>
</feature>
<dbReference type="InterPro" id="IPR003511">
    <property type="entry name" value="HORMA_dom"/>
</dbReference>
<dbReference type="CTD" id="40677"/>
<accession>A0A6P8ZLG4</accession>
<organism evidence="3">
    <name type="scientific">Thrips palmi</name>
    <name type="common">Melon thrips</name>
    <dbReference type="NCBI Taxonomy" id="161013"/>
    <lineage>
        <taxon>Eukaryota</taxon>
        <taxon>Metazoa</taxon>
        <taxon>Ecdysozoa</taxon>
        <taxon>Arthropoda</taxon>
        <taxon>Hexapoda</taxon>
        <taxon>Insecta</taxon>
        <taxon>Pterygota</taxon>
        <taxon>Neoptera</taxon>
        <taxon>Paraneoptera</taxon>
        <taxon>Thysanoptera</taxon>
        <taxon>Terebrantia</taxon>
        <taxon>Thripoidea</taxon>
        <taxon>Thripidae</taxon>
        <taxon>Thrips</taxon>
    </lineage>
</organism>
<dbReference type="PANTHER" id="PTHR11842:SF10">
    <property type="entry name" value="MITOTIC SPINDLE ASSEMBLY CHECKPOINT PROTEIN MAD2B"/>
    <property type="match status" value="1"/>
</dbReference>
<evidence type="ECO:0000259" key="1">
    <source>
        <dbReference type="PROSITE" id="PS50815"/>
    </source>
</evidence>
<dbReference type="FunCoup" id="A0A6P8ZLG4">
    <property type="interactions" value="103"/>
</dbReference>
<dbReference type="KEGG" id="tpal:117643816"/>
<dbReference type="GO" id="GO:0016035">
    <property type="term" value="C:zeta DNA polymerase complex"/>
    <property type="evidence" value="ECO:0007669"/>
    <property type="project" value="TreeGrafter"/>
</dbReference>
<dbReference type="InParanoid" id="A0A6P8ZLG4"/>
<proteinExistence type="predicted"/>
<dbReference type="RefSeq" id="XP_034238809.1">
    <property type="nucleotide sequence ID" value="XM_034382918.1"/>
</dbReference>
<dbReference type="AlphaFoldDB" id="A0A6P8ZLG4"/>
<name>A0A6P8ZLG4_THRPL</name>
<evidence type="ECO:0000313" key="3">
    <source>
        <dbReference type="RefSeq" id="XP_034238809.1"/>
    </source>
</evidence>
<dbReference type="GeneID" id="117643816"/>
<gene>
    <name evidence="3" type="primary">LOC117643816</name>
</gene>
<dbReference type="Proteomes" id="UP000515158">
    <property type="component" value="Unplaced"/>
</dbReference>
<dbReference type="PROSITE" id="PS50815">
    <property type="entry name" value="HORMA"/>
    <property type="match status" value="1"/>
</dbReference>
<dbReference type="Pfam" id="PF02301">
    <property type="entry name" value="HORMA"/>
    <property type="match status" value="1"/>
</dbReference>
<protein>
    <submittedName>
        <fullName evidence="3">Mitotic spindle assembly checkpoint protein MAD2B isoform X1</fullName>
    </submittedName>
</protein>